<name>A0A965ZG08_9SPHI</name>
<dbReference type="Proteomes" id="UP000638732">
    <property type="component" value="Unassembled WGS sequence"/>
</dbReference>
<dbReference type="PROSITE" id="PS51257">
    <property type="entry name" value="PROKAR_LIPOPROTEIN"/>
    <property type="match status" value="1"/>
</dbReference>
<sequence>MKKALSQMLIQPSRLSFFGVILIAISFALSISTGCKKDSIDSPIDESAIFPTSKIKSISYKDIIEPTWNRFTDGIDIPFEADSMRLSYDSQGHLTKKLGLWLSLSSATGYSGAFFIKKLGDTLDYSKNSVVVSKKNFGDPFWGTPQQDPATLTFSGKKLVKVTTYSSGVKVPLDTTVFTYDSKGILQKSVTKIFWRGTQTLLYKFTQGNLTEIDGRVVNYDGSEFGTSTELFWDYDTAPNPLYGFCLLPETFYRSLSQNNFRKYSITIKNASSQVVFSSEHWFYLAYDKSGNWVVSK</sequence>
<evidence type="ECO:0000313" key="1">
    <source>
        <dbReference type="EMBL" id="NCD69314.1"/>
    </source>
</evidence>
<comment type="caution">
    <text evidence="1">The sequence shown here is derived from an EMBL/GenBank/DDBJ whole genome shotgun (WGS) entry which is preliminary data.</text>
</comment>
<reference evidence="1" key="1">
    <citation type="submission" date="2020-01" db="EMBL/GenBank/DDBJ databases">
        <authorList>
            <person name="Seo Y.L."/>
        </authorList>
    </citation>
    <scope>NUCLEOTIDE SEQUENCE</scope>
    <source>
        <strain evidence="1">R11</strain>
    </source>
</reference>
<dbReference type="AlphaFoldDB" id="A0A965ZG08"/>
<proteinExistence type="predicted"/>
<reference evidence="1" key="2">
    <citation type="submission" date="2020-10" db="EMBL/GenBank/DDBJ databases">
        <title>Mucilaginibacter sp. nov., isolated from soil.</title>
        <authorList>
            <person name="Jeon C.O."/>
        </authorList>
    </citation>
    <scope>NUCLEOTIDE SEQUENCE</scope>
    <source>
        <strain evidence="1">R11</strain>
    </source>
</reference>
<keyword evidence="2" id="KW-1185">Reference proteome</keyword>
<evidence type="ECO:0000313" key="2">
    <source>
        <dbReference type="Proteomes" id="UP000638732"/>
    </source>
</evidence>
<accession>A0A965ZG08</accession>
<protein>
    <recommendedName>
        <fullName evidence="3">YD repeat-containing protein</fullName>
    </recommendedName>
</protein>
<evidence type="ECO:0008006" key="3">
    <source>
        <dbReference type="Google" id="ProtNLM"/>
    </source>
</evidence>
<organism evidence="1 2">
    <name type="scientific">Mucilaginibacter agri</name>
    <dbReference type="NCBI Taxonomy" id="2695265"/>
    <lineage>
        <taxon>Bacteria</taxon>
        <taxon>Pseudomonadati</taxon>
        <taxon>Bacteroidota</taxon>
        <taxon>Sphingobacteriia</taxon>
        <taxon>Sphingobacteriales</taxon>
        <taxon>Sphingobacteriaceae</taxon>
        <taxon>Mucilaginibacter</taxon>
    </lineage>
</organism>
<gene>
    <name evidence="1" type="ORF">GSY63_08090</name>
</gene>
<dbReference type="EMBL" id="WWEO01000041">
    <property type="protein sequence ID" value="NCD69314.1"/>
    <property type="molecule type" value="Genomic_DNA"/>
</dbReference>